<evidence type="ECO:0000256" key="6">
    <source>
        <dbReference type="ARBA" id="ARBA00022723"/>
    </source>
</evidence>
<accession>A0ABX0J9Z6</accession>
<keyword evidence="12" id="KW-1185">Reference proteome</keyword>
<dbReference type="PANTHER" id="PTHR30040">
    <property type="entry name" value="THIAMINE BIOSYNTHESIS LIPOPROTEIN APBE"/>
    <property type="match status" value="1"/>
</dbReference>
<dbReference type="SUPFAM" id="SSF143631">
    <property type="entry name" value="ApbE-like"/>
    <property type="match status" value="1"/>
</dbReference>
<keyword evidence="7" id="KW-0274">FAD</keyword>
<organism evidence="11 12">
    <name type="scientific">Paenibacillus agricola</name>
    <dbReference type="NCBI Taxonomy" id="2716264"/>
    <lineage>
        <taxon>Bacteria</taxon>
        <taxon>Bacillati</taxon>
        <taxon>Bacillota</taxon>
        <taxon>Bacilli</taxon>
        <taxon>Bacillales</taxon>
        <taxon>Paenibacillaceae</taxon>
        <taxon>Paenibacillus</taxon>
    </lineage>
</organism>
<evidence type="ECO:0000256" key="2">
    <source>
        <dbReference type="ARBA" id="ARBA00011955"/>
    </source>
</evidence>
<evidence type="ECO:0000313" key="11">
    <source>
        <dbReference type="EMBL" id="NHN33277.1"/>
    </source>
</evidence>
<protein>
    <recommendedName>
        <fullName evidence="3">FAD:protein FMN transferase</fullName>
        <ecNumber evidence="2">2.7.1.180</ecNumber>
    </recommendedName>
    <alternativeName>
        <fullName evidence="9">Flavin transferase</fullName>
    </alternativeName>
</protein>
<evidence type="ECO:0000256" key="10">
    <source>
        <dbReference type="ARBA" id="ARBA00048540"/>
    </source>
</evidence>
<name>A0ABX0J9Z6_9BACL</name>
<evidence type="ECO:0000256" key="1">
    <source>
        <dbReference type="ARBA" id="ARBA00001946"/>
    </source>
</evidence>
<dbReference type="InterPro" id="IPR003374">
    <property type="entry name" value="ApbE-like_sf"/>
</dbReference>
<dbReference type="EMBL" id="JAAOIW010000011">
    <property type="protein sequence ID" value="NHN33277.1"/>
    <property type="molecule type" value="Genomic_DNA"/>
</dbReference>
<keyword evidence="6" id="KW-0479">Metal-binding</keyword>
<dbReference type="RefSeq" id="WP_166153582.1">
    <property type="nucleotide sequence ID" value="NZ_JAAOIW010000011.1"/>
</dbReference>
<dbReference type="Pfam" id="PF02424">
    <property type="entry name" value="ApbE"/>
    <property type="match status" value="1"/>
</dbReference>
<evidence type="ECO:0000256" key="3">
    <source>
        <dbReference type="ARBA" id="ARBA00016337"/>
    </source>
</evidence>
<comment type="caution">
    <text evidence="11">The sequence shown here is derived from an EMBL/GenBank/DDBJ whole genome shotgun (WGS) entry which is preliminary data.</text>
</comment>
<keyword evidence="5 11" id="KW-0808">Transferase</keyword>
<gene>
    <name evidence="11" type="ORF">G9U52_26030</name>
</gene>
<dbReference type="GO" id="GO:0016740">
    <property type="term" value="F:transferase activity"/>
    <property type="evidence" value="ECO:0007669"/>
    <property type="project" value="UniProtKB-KW"/>
</dbReference>
<dbReference type="EC" id="2.7.1.180" evidence="2"/>
<comment type="catalytic activity">
    <reaction evidence="10">
        <text>L-threonyl-[protein] + FAD = FMN-L-threonyl-[protein] + AMP + H(+)</text>
        <dbReference type="Rhea" id="RHEA:36847"/>
        <dbReference type="Rhea" id="RHEA-COMP:11060"/>
        <dbReference type="Rhea" id="RHEA-COMP:11061"/>
        <dbReference type="ChEBI" id="CHEBI:15378"/>
        <dbReference type="ChEBI" id="CHEBI:30013"/>
        <dbReference type="ChEBI" id="CHEBI:57692"/>
        <dbReference type="ChEBI" id="CHEBI:74257"/>
        <dbReference type="ChEBI" id="CHEBI:456215"/>
        <dbReference type="EC" id="2.7.1.180"/>
    </reaction>
</comment>
<evidence type="ECO:0000256" key="7">
    <source>
        <dbReference type="ARBA" id="ARBA00022827"/>
    </source>
</evidence>
<dbReference type="Proteomes" id="UP001165962">
    <property type="component" value="Unassembled WGS sequence"/>
</dbReference>
<reference evidence="11" key="1">
    <citation type="submission" date="2020-03" db="EMBL/GenBank/DDBJ databases">
        <title>Draft sequencing of Paenibacilllus sp. S3N08.</title>
        <authorList>
            <person name="Kim D.-U."/>
        </authorList>
    </citation>
    <scope>NUCLEOTIDE SEQUENCE</scope>
    <source>
        <strain evidence="11">S3N08</strain>
    </source>
</reference>
<evidence type="ECO:0000256" key="8">
    <source>
        <dbReference type="ARBA" id="ARBA00022842"/>
    </source>
</evidence>
<keyword evidence="8" id="KW-0460">Magnesium</keyword>
<dbReference type="PANTHER" id="PTHR30040:SF2">
    <property type="entry name" value="FAD:PROTEIN FMN TRANSFERASE"/>
    <property type="match status" value="1"/>
</dbReference>
<comment type="cofactor">
    <cofactor evidence="1">
        <name>Mg(2+)</name>
        <dbReference type="ChEBI" id="CHEBI:18420"/>
    </cofactor>
</comment>
<evidence type="ECO:0000256" key="9">
    <source>
        <dbReference type="ARBA" id="ARBA00031306"/>
    </source>
</evidence>
<dbReference type="Gene3D" id="3.10.520.10">
    <property type="entry name" value="ApbE-like domains"/>
    <property type="match status" value="1"/>
</dbReference>
<evidence type="ECO:0000256" key="4">
    <source>
        <dbReference type="ARBA" id="ARBA00022630"/>
    </source>
</evidence>
<sequence length="123" mass="13961">MGRILINGPWVIAVLSPWDQNVTEVLIKLMNGAVATSSVCGRRWRTANGDAHHLIDPRTMEPSKSDVVQCTVIGTTVVECEVVSKVVSVLGKEEGMKWLDRTFPEFSALLFFKRRYVIQTWRW</sequence>
<dbReference type="InterPro" id="IPR024932">
    <property type="entry name" value="ApbE"/>
</dbReference>
<evidence type="ECO:0000313" key="12">
    <source>
        <dbReference type="Proteomes" id="UP001165962"/>
    </source>
</evidence>
<keyword evidence="4" id="KW-0285">Flavoprotein</keyword>
<proteinExistence type="predicted"/>
<evidence type="ECO:0000256" key="5">
    <source>
        <dbReference type="ARBA" id="ARBA00022679"/>
    </source>
</evidence>